<protein>
    <submittedName>
        <fullName evidence="2">Uncharacterized protein</fullName>
    </submittedName>
</protein>
<dbReference type="EMBL" id="QNRR01000018">
    <property type="protein sequence ID" value="RBP36087.1"/>
    <property type="molecule type" value="Genomic_DNA"/>
</dbReference>
<reference evidence="2 3" key="1">
    <citation type="submission" date="2018-06" db="EMBL/GenBank/DDBJ databases">
        <title>Genomic Encyclopedia of Type Strains, Phase IV (KMG-IV): sequencing the most valuable type-strain genomes for metagenomic binning, comparative biology and taxonomic classification.</title>
        <authorList>
            <person name="Goeker M."/>
        </authorList>
    </citation>
    <scope>NUCLEOTIDE SEQUENCE [LARGE SCALE GENOMIC DNA]</scope>
    <source>
        <strain evidence="2 3">DSM 25532</strain>
    </source>
</reference>
<organism evidence="2 3">
    <name type="scientific">Roseimicrobium gellanilyticum</name>
    <dbReference type="NCBI Taxonomy" id="748857"/>
    <lineage>
        <taxon>Bacteria</taxon>
        <taxon>Pseudomonadati</taxon>
        <taxon>Verrucomicrobiota</taxon>
        <taxon>Verrucomicrobiia</taxon>
        <taxon>Verrucomicrobiales</taxon>
        <taxon>Verrucomicrobiaceae</taxon>
        <taxon>Roseimicrobium</taxon>
    </lineage>
</organism>
<evidence type="ECO:0000256" key="1">
    <source>
        <dbReference type="SAM" id="Coils"/>
    </source>
</evidence>
<dbReference type="AlphaFoldDB" id="A0A366H5D9"/>
<name>A0A366H5D9_9BACT</name>
<dbReference type="Proteomes" id="UP000253426">
    <property type="component" value="Unassembled WGS sequence"/>
</dbReference>
<comment type="caution">
    <text evidence="2">The sequence shown here is derived from an EMBL/GenBank/DDBJ whole genome shotgun (WGS) entry which is preliminary data.</text>
</comment>
<dbReference type="OrthoDB" id="9990727at2"/>
<feature type="coiled-coil region" evidence="1">
    <location>
        <begin position="157"/>
        <end position="184"/>
    </location>
</feature>
<dbReference type="RefSeq" id="WP_113962036.1">
    <property type="nucleotide sequence ID" value="NZ_QNRR01000018.1"/>
</dbReference>
<accession>A0A366H5D9</accession>
<gene>
    <name evidence="2" type="ORF">DES53_11836</name>
</gene>
<sequence length="299" mass="32975">MSNLARIAFLQRPRTDQLLSLSRVLHVMQRVLVLKHWHDVRKSKSSGPAAEPVLSLLEEACIDSSMLAARALDAFFTTRSTYAMRGHELDICAEHFGYPHTTGFLSKERREELDRHIGHVTMLTSDAAFHASLREDLLRSLGPSRRFVAWILGTEFLDGEEAMREEAQTLLANLQSAAAEVAAQTLKPGTLEMSEDVVKATTACLRAAKSSFGPVFARLIRNAVPTNPPVKGKLPGLGAYGTLTFTGRLDDLDLLLKALSAIQASLGESSESIRILNWLHLSWSELRRKVIHGASLARV</sequence>
<evidence type="ECO:0000313" key="3">
    <source>
        <dbReference type="Proteomes" id="UP000253426"/>
    </source>
</evidence>
<proteinExistence type="predicted"/>
<keyword evidence="1" id="KW-0175">Coiled coil</keyword>
<keyword evidence="3" id="KW-1185">Reference proteome</keyword>
<evidence type="ECO:0000313" key="2">
    <source>
        <dbReference type="EMBL" id="RBP36087.1"/>
    </source>
</evidence>